<gene>
    <name evidence="1" type="ORF">AYBTSS11_LOCUS12877</name>
</gene>
<feature type="non-terminal residue" evidence="1">
    <location>
        <position position="51"/>
    </location>
</feature>
<dbReference type="EMBL" id="OY731401">
    <property type="protein sequence ID" value="CAJ1947852.1"/>
    <property type="molecule type" value="Genomic_DNA"/>
</dbReference>
<reference evidence="1" key="1">
    <citation type="submission" date="2023-10" db="EMBL/GenBank/DDBJ databases">
        <authorList>
            <person name="Domelevo Entfellner J.-B."/>
        </authorList>
    </citation>
    <scope>NUCLEOTIDE SEQUENCE</scope>
</reference>
<keyword evidence="2" id="KW-1185">Reference proteome</keyword>
<dbReference type="Gramene" id="rna-AYBTSS11_LOCUS12877">
    <property type="protein sequence ID" value="CAJ1947852.1"/>
    <property type="gene ID" value="gene-AYBTSS11_LOCUS12877"/>
</dbReference>
<organism evidence="1 2">
    <name type="scientific">Sphenostylis stenocarpa</name>
    <dbReference type="NCBI Taxonomy" id="92480"/>
    <lineage>
        <taxon>Eukaryota</taxon>
        <taxon>Viridiplantae</taxon>
        <taxon>Streptophyta</taxon>
        <taxon>Embryophyta</taxon>
        <taxon>Tracheophyta</taxon>
        <taxon>Spermatophyta</taxon>
        <taxon>Magnoliopsida</taxon>
        <taxon>eudicotyledons</taxon>
        <taxon>Gunneridae</taxon>
        <taxon>Pentapetalae</taxon>
        <taxon>rosids</taxon>
        <taxon>fabids</taxon>
        <taxon>Fabales</taxon>
        <taxon>Fabaceae</taxon>
        <taxon>Papilionoideae</taxon>
        <taxon>50 kb inversion clade</taxon>
        <taxon>NPAAA clade</taxon>
        <taxon>indigoferoid/millettioid clade</taxon>
        <taxon>Phaseoleae</taxon>
        <taxon>Sphenostylis</taxon>
    </lineage>
</organism>
<evidence type="ECO:0000313" key="2">
    <source>
        <dbReference type="Proteomes" id="UP001189624"/>
    </source>
</evidence>
<proteinExistence type="predicted"/>
<name>A0AA86SFX1_9FABA</name>
<sequence length="51" mass="5542">MVNELEWSVMVLESKRELYDADAYIGCGGVVGEVHVGLVSAVGVVLFEKED</sequence>
<dbReference type="AlphaFoldDB" id="A0AA86SFX1"/>
<accession>A0AA86SFX1</accession>
<protein>
    <submittedName>
        <fullName evidence="1">Uncharacterized protein</fullName>
    </submittedName>
</protein>
<evidence type="ECO:0000313" key="1">
    <source>
        <dbReference type="EMBL" id="CAJ1947852.1"/>
    </source>
</evidence>
<dbReference type="Proteomes" id="UP001189624">
    <property type="component" value="Chromosome 4"/>
</dbReference>